<feature type="region of interest" description="Disordered" evidence="1">
    <location>
        <begin position="470"/>
        <end position="497"/>
    </location>
</feature>
<accession>A0A2K3DE26</accession>
<dbReference type="GeneID" id="5720627"/>
<dbReference type="OrthoDB" id="550212at2759"/>
<dbReference type="AlphaFoldDB" id="A0A2K3DE26"/>
<feature type="region of interest" description="Disordered" evidence="1">
    <location>
        <begin position="680"/>
        <end position="701"/>
    </location>
</feature>
<feature type="compositionally biased region" description="Low complexity" evidence="1">
    <location>
        <begin position="83"/>
        <end position="97"/>
    </location>
</feature>
<keyword evidence="3" id="KW-1185">Reference proteome</keyword>
<evidence type="ECO:0000313" key="2">
    <source>
        <dbReference type="EMBL" id="PNW78785.1"/>
    </source>
</evidence>
<feature type="region of interest" description="Disordered" evidence="1">
    <location>
        <begin position="555"/>
        <end position="586"/>
    </location>
</feature>
<feature type="region of interest" description="Disordered" evidence="1">
    <location>
        <begin position="1"/>
        <end position="63"/>
    </location>
</feature>
<feature type="region of interest" description="Disordered" evidence="1">
    <location>
        <begin position="923"/>
        <end position="955"/>
    </location>
</feature>
<feature type="compositionally biased region" description="Basic residues" evidence="1">
    <location>
        <begin position="54"/>
        <end position="63"/>
    </location>
</feature>
<proteinExistence type="predicted"/>
<dbReference type="Proteomes" id="UP000006906">
    <property type="component" value="Chromosome 9"/>
</dbReference>
<feature type="compositionally biased region" description="Low complexity" evidence="1">
    <location>
        <begin position="9"/>
        <end position="20"/>
    </location>
</feature>
<feature type="compositionally biased region" description="Gly residues" evidence="1">
    <location>
        <begin position="923"/>
        <end position="938"/>
    </location>
</feature>
<sequence>MTDLLRGWPGASGAPSAHSARLPTHVNPIPAPKSSRRAKYGGVGAADLEEQKLRRQPAPRVVRPKPLRGSQLFLHIIRTAESQQQQQQELGSGLRQQGFGHGHSADEAGGDDNGPATTTRPAGRRRPSSATAAAVDNGTEGVEAVARNRARAAAPAPGLSPAEMGSGGFRRRAKLFADSRDAPHPHTTARIVARLAACRDWRHPLSSRLLPTYLPLFDEHAAAYFFRHVPTLQPLGPSSLSSQLATYEMDAGLLLRRRQLQREQQRRQGAPGVAPDASRAPLVPASEERGFRLMVEAVCSSLLPKIPHFGPRALSYMAAGLGRMGIWYAPAVRAWDAASVGVLGSMRPDQLVSALEGRAQLAAAAAAEAQGGAMAVAATGGVLAAAEGAGAAAGGRGTPPHAWREAAVVAVGAALGDMRVDELARVMEALFTLGVQPPPALVEAACRRVVAALQEAAAAISTAAQPARAAPAAGSNDMNVSRPAPSRPPPVASLSASPATTGTLLRLAGLEPAAAAAAAGAPSAPPAAGVDSTAAAQIASGTAVMRAAEATPSAPFALHPSSGSWQFSPPVQDRLGHAGRRVQPPGPDLGEHLAAFVCALGRSGTDTGPGHPVPAWWLDWLVAETAAVLEAQVGAMQRQRQAKQEVERVAQSARGRRAMRRALAAAAELQQQTFGASVQLDDAGSDTSQTPAAASAKQRGKLSAAKATPAAAAIQPAPAQAPAAGVSSSAPGPFFSLEAMAALLQGAAGLWRARQADQRSPSAAGDVGDGHAPPSAWLNLALSAAVHDLQGRLSPAAAAAATDSARAAAPTAVITAGNVSLAEAAAIASAAGTAAAASRAAADAAQPTSVLLAALLGLGSSSTGSSLPQQVADGAAQLQSFAATTELWRTLAGPDLGLRLVPHLSPAELQVWVQALAAWRGDSTGGGDGSNVSGGGWGPAARPSGQQSLLRTAPSPDFDRWSAAVDVASRTRLDHFTGAQLCRLPVLAAAAGLRLPPGWAAAYVRNLTERLVAPERSSDAEAPPQDAAAVCLREAAEALAAVRTAAPGAWPFVGAVAPDVVQVLATTFGRVAASVGGASGLESGTVAGRAGEPAPDYQAGRRQRQRQRQGVPMQPDATRAPVTALQLQAVVAALEEAIGVLQV</sequence>
<feature type="region of interest" description="Disordered" evidence="1">
    <location>
        <begin position="1082"/>
        <end position="1117"/>
    </location>
</feature>
<gene>
    <name evidence="2" type="ORF">CHLRE_09g390060v5</name>
</gene>
<dbReference type="KEGG" id="cre:CHLRE_09g390060v5"/>
<dbReference type="InParanoid" id="A0A2K3DE26"/>
<dbReference type="Gramene" id="PNW78785">
    <property type="protein sequence ID" value="PNW78785"/>
    <property type="gene ID" value="CHLRE_09g390060v5"/>
</dbReference>
<organism evidence="2 3">
    <name type="scientific">Chlamydomonas reinhardtii</name>
    <name type="common">Chlamydomonas smithii</name>
    <dbReference type="NCBI Taxonomy" id="3055"/>
    <lineage>
        <taxon>Eukaryota</taxon>
        <taxon>Viridiplantae</taxon>
        <taxon>Chlorophyta</taxon>
        <taxon>core chlorophytes</taxon>
        <taxon>Chlorophyceae</taxon>
        <taxon>CS clade</taxon>
        <taxon>Chlamydomonadales</taxon>
        <taxon>Chlamydomonadaceae</taxon>
        <taxon>Chlamydomonas</taxon>
    </lineage>
</organism>
<name>A0A2K3DE26_CHLRE</name>
<reference evidence="2 3" key="1">
    <citation type="journal article" date="2007" name="Science">
        <title>The Chlamydomonas genome reveals the evolution of key animal and plant functions.</title>
        <authorList>
            <person name="Merchant S.S."/>
            <person name="Prochnik S.E."/>
            <person name="Vallon O."/>
            <person name="Harris E.H."/>
            <person name="Karpowicz S.J."/>
            <person name="Witman G.B."/>
            <person name="Terry A."/>
            <person name="Salamov A."/>
            <person name="Fritz-Laylin L.K."/>
            <person name="Marechal-Drouard L."/>
            <person name="Marshall W.F."/>
            <person name="Qu L.H."/>
            <person name="Nelson D.R."/>
            <person name="Sanderfoot A.A."/>
            <person name="Spalding M.H."/>
            <person name="Kapitonov V.V."/>
            <person name="Ren Q."/>
            <person name="Ferris P."/>
            <person name="Lindquist E."/>
            <person name="Shapiro H."/>
            <person name="Lucas S.M."/>
            <person name="Grimwood J."/>
            <person name="Schmutz J."/>
            <person name="Cardol P."/>
            <person name="Cerutti H."/>
            <person name="Chanfreau G."/>
            <person name="Chen C.L."/>
            <person name="Cognat V."/>
            <person name="Croft M.T."/>
            <person name="Dent R."/>
            <person name="Dutcher S."/>
            <person name="Fernandez E."/>
            <person name="Fukuzawa H."/>
            <person name="Gonzalez-Ballester D."/>
            <person name="Gonzalez-Halphen D."/>
            <person name="Hallmann A."/>
            <person name="Hanikenne M."/>
            <person name="Hippler M."/>
            <person name="Inwood W."/>
            <person name="Jabbari K."/>
            <person name="Kalanon M."/>
            <person name="Kuras R."/>
            <person name="Lefebvre P.A."/>
            <person name="Lemaire S.D."/>
            <person name="Lobanov A.V."/>
            <person name="Lohr M."/>
            <person name="Manuell A."/>
            <person name="Meier I."/>
            <person name="Mets L."/>
            <person name="Mittag M."/>
            <person name="Mittelmeier T."/>
            <person name="Moroney J.V."/>
            <person name="Moseley J."/>
            <person name="Napoli C."/>
            <person name="Nedelcu A.M."/>
            <person name="Niyogi K."/>
            <person name="Novoselov S.V."/>
            <person name="Paulsen I.T."/>
            <person name="Pazour G."/>
            <person name="Purton S."/>
            <person name="Ral J.P."/>
            <person name="Riano-Pachon D.M."/>
            <person name="Riekhof W."/>
            <person name="Rymarquis L."/>
            <person name="Schroda M."/>
            <person name="Stern D."/>
            <person name="Umen J."/>
            <person name="Willows R."/>
            <person name="Wilson N."/>
            <person name="Zimmer S.L."/>
            <person name="Allmer J."/>
            <person name="Balk J."/>
            <person name="Bisova K."/>
            <person name="Chen C.J."/>
            <person name="Elias M."/>
            <person name="Gendler K."/>
            <person name="Hauser C."/>
            <person name="Lamb M.R."/>
            <person name="Ledford H."/>
            <person name="Long J.C."/>
            <person name="Minagawa J."/>
            <person name="Page M.D."/>
            <person name="Pan J."/>
            <person name="Pootakham W."/>
            <person name="Roje S."/>
            <person name="Rose A."/>
            <person name="Stahlberg E."/>
            <person name="Terauchi A.M."/>
            <person name="Yang P."/>
            <person name="Ball S."/>
            <person name="Bowler C."/>
            <person name="Dieckmann C.L."/>
            <person name="Gladyshev V.N."/>
            <person name="Green P."/>
            <person name="Jorgensen R."/>
            <person name="Mayfield S."/>
            <person name="Mueller-Roeber B."/>
            <person name="Rajamani S."/>
            <person name="Sayre R.T."/>
            <person name="Brokstein P."/>
            <person name="Dubchak I."/>
            <person name="Goodstein D."/>
            <person name="Hornick L."/>
            <person name="Huang Y.W."/>
            <person name="Jhaveri J."/>
            <person name="Luo Y."/>
            <person name="Martinez D."/>
            <person name="Ngau W.C."/>
            <person name="Otillar B."/>
            <person name="Poliakov A."/>
            <person name="Porter A."/>
            <person name="Szajkowski L."/>
            <person name="Werner G."/>
            <person name="Zhou K."/>
            <person name="Grigoriev I.V."/>
            <person name="Rokhsar D.S."/>
            <person name="Grossman A.R."/>
        </authorList>
    </citation>
    <scope>NUCLEOTIDE SEQUENCE [LARGE SCALE GENOMIC DNA]</scope>
    <source>
        <strain evidence="3">CC-503</strain>
    </source>
</reference>
<protein>
    <submittedName>
        <fullName evidence="2">Uncharacterized protein</fullName>
    </submittedName>
</protein>
<feature type="region of interest" description="Disordered" evidence="1">
    <location>
        <begin position="83"/>
        <end position="139"/>
    </location>
</feature>
<dbReference type="RefSeq" id="XP_042921127.1">
    <property type="nucleotide sequence ID" value="XM_043065531.1"/>
</dbReference>
<evidence type="ECO:0000256" key="1">
    <source>
        <dbReference type="SAM" id="MobiDB-lite"/>
    </source>
</evidence>
<dbReference type="ExpressionAtlas" id="A0A2K3DE26">
    <property type="expression patterns" value="baseline and differential"/>
</dbReference>
<dbReference type="EMBL" id="CM008970">
    <property type="protein sequence ID" value="PNW78785.1"/>
    <property type="molecule type" value="Genomic_DNA"/>
</dbReference>
<evidence type="ECO:0000313" key="3">
    <source>
        <dbReference type="Proteomes" id="UP000006906"/>
    </source>
</evidence>